<comment type="subcellular location">
    <subcellularLocation>
        <location evidence="1">Mitochondrion inner membrane</location>
        <topology evidence="1">Peripheral membrane protein</topology>
        <orientation evidence="1">Intermembrane side</orientation>
    </subcellularLocation>
    <subcellularLocation>
        <location evidence="10">Mitochondrion outer membrane</location>
        <topology evidence="10">Peripheral membrane protein</topology>
        <orientation evidence="10">Intermembrane side</orientation>
    </subcellularLocation>
</comment>
<keyword evidence="7" id="KW-0496">Mitochondrion</keyword>
<dbReference type="SMART" id="SM00563">
    <property type="entry name" value="PlsC"/>
    <property type="match status" value="1"/>
</dbReference>
<protein>
    <recommendedName>
        <fullName evidence="12">Tafazzin family protein</fullName>
    </recommendedName>
</protein>
<evidence type="ECO:0000313" key="15">
    <source>
        <dbReference type="EMBL" id="KAK7737051.1"/>
    </source>
</evidence>
<dbReference type="SUPFAM" id="SSF69593">
    <property type="entry name" value="Glycerol-3-phosphate (1)-acyltransferase"/>
    <property type="match status" value="1"/>
</dbReference>
<comment type="similarity">
    <text evidence="2 12">Belongs to the taffazin family.</text>
</comment>
<feature type="region of interest" description="Disordered" evidence="13">
    <location>
        <begin position="343"/>
        <end position="373"/>
    </location>
</feature>
<dbReference type="PANTHER" id="PTHR12497:SF0">
    <property type="entry name" value="TAFAZZIN"/>
    <property type="match status" value="1"/>
</dbReference>
<dbReference type="GO" id="GO:0047184">
    <property type="term" value="F:1-acylglycerophosphocholine O-acyltransferase activity"/>
    <property type="evidence" value="ECO:0007669"/>
    <property type="project" value="TreeGrafter"/>
</dbReference>
<dbReference type="GO" id="GO:0005743">
    <property type="term" value="C:mitochondrial inner membrane"/>
    <property type="evidence" value="ECO:0007669"/>
    <property type="project" value="UniProtKB-SubCell"/>
</dbReference>
<proteinExistence type="inferred from homology"/>
<dbReference type="GO" id="GO:0007007">
    <property type="term" value="P:inner mitochondrial membrane organization"/>
    <property type="evidence" value="ECO:0007669"/>
    <property type="project" value="TreeGrafter"/>
</dbReference>
<evidence type="ECO:0000256" key="8">
    <source>
        <dbReference type="ARBA" id="ARBA00023136"/>
    </source>
</evidence>
<dbReference type="Pfam" id="PF01553">
    <property type="entry name" value="Acyltransferase"/>
    <property type="match status" value="1"/>
</dbReference>
<feature type="compositionally biased region" description="Basic and acidic residues" evidence="13">
    <location>
        <begin position="444"/>
        <end position="456"/>
    </location>
</feature>
<keyword evidence="3" id="KW-0808">Transferase</keyword>
<evidence type="ECO:0000256" key="7">
    <source>
        <dbReference type="ARBA" id="ARBA00023128"/>
    </source>
</evidence>
<keyword evidence="4" id="KW-1000">Mitochondrion outer membrane</keyword>
<comment type="catalytic activity">
    <reaction evidence="11">
        <text>1'-[1,2-diacyl-sn-glycero-3-phospho],3'-[1-acyl-sn-glycero-3-phospho]-glycerol + a 1,2-diacyl-sn-glycero-3-phosphocholine = a cardiolipin + a 1-acyl-sn-glycero-3-phosphocholine</text>
        <dbReference type="Rhea" id="RHEA:33731"/>
        <dbReference type="ChEBI" id="CHEBI:57643"/>
        <dbReference type="ChEBI" id="CHEBI:58168"/>
        <dbReference type="ChEBI" id="CHEBI:62237"/>
        <dbReference type="ChEBI" id="CHEBI:64743"/>
    </reaction>
    <physiologicalReaction direction="left-to-right" evidence="11">
        <dbReference type="Rhea" id="RHEA:33732"/>
    </physiologicalReaction>
    <physiologicalReaction direction="right-to-left" evidence="11">
        <dbReference type="Rhea" id="RHEA:33733"/>
    </physiologicalReaction>
</comment>
<feature type="region of interest" description="Disordered" evidence="13">
    <location>
        <begin position="429"/>
        <end position="466"/>
    </location>
</feature>
<dbReference type="CDD" id="cd07989">
    <property type="entry name" value="LPLAT_AGPAT-like"/>
    <property type="match status" value="1"/>
</dbReference>
<dbReference type="Proteomes" id="UP001320245">
    <property type="component" value="Unassembled WGS sequence"/>
</dbReference>
<feature type="compositionally biased region" description="Basic and acidic residues" evidence="13">
    <location>
        <begin position="344"/>
        <end position="354"/>
    </location>
</feature>
<name>A0AAN9U297_9PEZI</name>
<evidence type="ECO:0000256" key="6">
    <source>
        <dbReference type="ARBA" id="ARBA00023098"/>
    </source>
</evidence>
<evidence type="ECO:0000259" key="14">
    <source>
        <dbReference type="SMART" id="SM00563"/>
    </source>
</evidence>
<evidence type="ECO:0000256" key="4">
    <source>
        <dbReference type="ARBA" id="ARBA00022787"/>
    </source>
</evidence>
<keyword evidence="8" id="KW-0472">Membrane</keyword>
<organism evidence="15 16">
    <name type="scientific">Cytospora paraplurivora</name>
    <dbReference type="NCBI Taxonomy" id="2898453"/>
    <lineage>
        <taxon>Eukaryota</taxon>
        <taxon>Fungi</taxon>
        <taxon>Dikarya</taxon>
        <taxon>Ascomycota</taxon>
        <taxon>Pezizomycotina</taxon>
        <taxon>Sordariomycetes</taxon>
        <taxon>Sordariomycetidae</taxon>
        <taxon>Diaporthales</taxon>
        <taxon>Cytosporaceae</taxon>
        <taxon>Cytospora</taxon>
    </lineage>
</organism>
<keyword evidence="5" id="KW-0999">Mitochondrion inner membrane</keyword>
<evidence type="ECO:0000256" key="3">
    <source>
        <dbReference type="ARBA" id="ARBA00022679"/>
    </source>
</evidence>
<gene>
    <name evidence="15" type="primary">TAZ1</name>
    <name evidence="15" type="ORF">SLS53_006809</name>
</gene>
<dbReference type="GO" id="GO:0005741">
    <property type="term" value="C:mitochondrial outer membrane"/>
    <property type="evidence" value="ECO:0007669"/>
    <property type="project" value="UniProtKB-SubCell"/>
</dbReference>
<dbReference type="InterPro" id="IPR002123">
    <property type="entry name" value="Plipid/glycerol_acylTrfase"/>
</dbReference>
<dbReference type="PRINTS" id="PR00979">
    <property type="entry name" value="TAFAZZIN"/>
</dbReference>
<dbReference type="AlphaFoldDB" id="A0AAN9U297"/>
<evidence type="ECO:0000256" key="1">
    <source>
        <dbReference type="ARBA" id="ARBA00004137"/>
    </source>
</evidence>
<dbReference type="PANTHER" id="PTHR12497">
    <property type="entry name" value="TAZ PROTEIN TAFAZZIN"/>
    <property type="match status" value="1"/>
</dbReference>
<evidence type="ECO:0000256" key="10">
    <source>
        <dbReference type="ARBA" id="ARBA00024323"/>
    </source>
</evidence>
<evidence type="ECO:0000313" key="16">
    <source>
        <dbReference type="Proteomes" id="UP001320245"/>
    </source>
</evidence>
<evidence type="ECO:0000256" key="9">
    <source>
        <dbReference type="ARBA" id="ARBA00023315"/>
    </source>
</evidence>
<keyword evidence="9 15" id="KW-0012">Acyltransferase</keyword>
<evidence type="ECO:0000256" key="2">
    <source>
        <dbReference type="ARBA" id="ARBA00010524"/>
    </source>
</evidence>
<evidence type="ECO:0000256" key="11">
    <source>
        <dbReference type="ARBA" id="ARBA00047906"/>
    </source>
</evidence>
<evidence type="ECO:0000256" key="12">
    <source>
        <dbReference type="RuleBase" id="RU365062"/>
    </source>
</evidence>
<reference evidence="15 16" key="1">
    <citation type="journal article" date="2023" name="PLoS ONE">
        <title>Cytospora paraplurivora sp. nov. isolated from orchards with fruit tree decline syndrome in Ontario, Canada.</title>
        <authorList>
            <person name="Ilyukhin E."/>
            <person name="Nguyen H.D.T."/>
            <person name="Castle A.J."/>
            <person name="Ellouze W."/>
        </authorList>
    </citation>
    <scope>NUCLEOTIDE SEQUENCE [LARGE SCALE GENOMIC DNA]</scope>
    <source>
        <strain evidence="15 16">FDS-564</strain>
    </source>
</reference>
<dbReference type="EMBL" id="JAJSPL020000031">
    <property type="protein sequence ID" value="KAK7737051.1"/>
    <property type="molecule type" value="Genomic_DNA"/>
</dbReference>
<accession>A0AAN9U297</accession>
<sequence length="466" mass="52728">MSTTIAHGQYPQKRPNGLVRGSSAMVMGLTGVLSKGFLNGLNDLEVIGMDNFMELLESRADPFQREKGLITVSNHISVTIPTVSHYLTSMDDPLMWGVLPLRYAFQPWLLRWGLGAHDICFKNKAFSTFFTLGQVLPIHRNKHSEHAGLFQPSMTQAIRLLSAYPFRVTGEHQQQQNQHQQHEKTASAQSSLLHDLLRDPFTEGSLTYSTTGRDVHTAPSAYLSNRHSWVHIFPEGLVHQQHPDRHLRYFKWGVARLILEAEPAMPDLVPMFIDGTIDVMDERRGFPRAVPRPFKKVRVAFGDRVDMDATFGDLRARWKALVQKAADAREAEITAAERLIDEEEQRRRRREGEGAARGARRPKPAVDPGRTGIVAPLPKKVVTSVRKPDVLRVGELPEELKHSREAEEIRIEVAFRVREEVLKVRRSLGYPDEDPAWGFGRAETWAKDPKDTKRSPVDGSVEKPST</sequence>
<dbReference type="GO" id="GO:0035965">
    <property type="term" value="P:cardiolipin acyl-chain remodeling"/>
    <property type="evidence" value="ECO:0007669"/>
    <property type="project" value="TreeGrafter"/>
</dbReference>
<comment type="caution">
    <text evidence="15">The sequence shown here is derived from an EMBL/GenBank/DDBJ whole genome shotgun (WGS) entry which is preliminary data.</text>
</comment>
<feature type="domain" description="Phospholipid/glycerol acyltransferase" evidence="14">
    <location>
        <begin position="69"/>
        <end position="276"/>
    </location>
</feature>
<keyword evidence="16" id="KW-1185">Reference proteome</keyword>
<evidence type="ECO:0000256" key="5">
    <source>
        <dbReference type="ARBA" id="ARBA00022792"/>
    </source>
</evidence>
<keyword evidence="6" id="KW-0443">Lipid metabolism</keyword>
<evidence type="ECO:0000256" key="13">
    <source>
        <dbReference type="SAM" id="MobiDB-lite"/>
    </source>
</evidence>
<dbReference type="InterPro" id="IPR000872">
    <property type="entry name" value="Tafazzin"/>
</dbReference>